<dbReference type="eggNOG" id="ENOG502S0Z5">
    <property type="taxonomic scope" value="Eukaryota"/>
</dbReference>
<dbReference type="OrthoDB" id="4092340at2759"/>
<feature type="compositionally biased region" description="Basic and acidic residues" evidence="1">
    <location>
        <begin position="462"/>
        <end position="481"/>
    </location>
</feature>
<feature type="region of interest" description="Disordered" evidence="1">
    <location>
        <begin position="1"/>
        <end position="29"/>
    </location>
</feature>
<dbReference type="HOGENOM" id="CLU_548628_0_0_1"/>
<gene>
    <name evidence="2" type="ORF">H072_9976</name>
</gene>
<feature type="compositionally biased region" description="Low complexity" evidence="1">
    <location>
        <begin position="299"/>
        <end position="321"/>
    </location>
</feature>
<evidence type="ECO:0000313" key="2">
    <source>
        <dbReference type="EMBL" id="EPS36493.1"/>
    </source>
</evidence>
<feature type="compositionally biased region" description="Polar residues" evidence="1">
    <location>
        <begin position="1"/>
        <end position="11"/>
    </location>
</feature>
<accession>S8BBF7</accession>
<dbReference type="AlphaFoldDB" id="S8BBF7"/>
<reference evidence="3" key="2">
    <citation type="submission" date="2013-04" db="EMBL/GenBank/DDBJ databases">
        <title>Genomic mechanisms accounting for the adaptation to parasitism in nematode-trapping fungi.</title>
        <authorList>
            <person name="Ahren D.G."/>
        </authorList>
    </citation>
    <scope>NUCLEOTIDE SEQUENCE [LARGE SCALE GENOMIC DNA]</scope>
    <source>
        <strain evidence="3">CBS 200.50</strain>
    </source>
</reference>
<protein>
    <submittedName>
        <fullName evidence="2">Uncharacterized protein</fullName>
    </submittedName>
</protein>
<feature type="region of interest" description="Disordered" evidence="1">
    <location>
        <begin position="452"/>
        <end position="506"/>
    </location>
</feature>
<dbReference type="STRING" id="1284197.S8BBF7"/>
<reference evidence="2 3" key="1">
    <citation type="journal article" date="2013" name="PLoS Genet.">
        <title>Genomic mechanisms accounting for the adaptation to parasitism in nematode-trapping fungi.</title>
        <authorList>
            <person name="Meerupati T."/>
            <person name="Andersson K.M."/>
            <person name="Friman E."/>
            <person name="Kumar D."/>
            <person name="Tunlid A."/>
            <person name="Ahren D."/>
        </authorList>
    </citation>
    <scope>NUCLEOTIDE SEQUENCE [LARGE SCALE GENOMIC DNA]</scope>
    <source>
        <strain evidence="2 3">CBS 200.50</strain>
    </source>
</reference>
<dbReference type="OMA" id="PGMGFYQ"/>
<feature type="compositionally biased region" description="Polar residues" evidence="1">
    <location>
        <begin position="362"/>
        <end position="376"/>
    </location>
</feature>
<evidence type="ECO:0000313" key="3">
    <source>
        <dbReference type="Proteomes" id="UP000015100"/>
    </source>
</evidence>
<evidence type="ECO:0000256" key="1">
    <source>
        <dbReference type="SAM" id="MobiDB-lite"/>
    </source>
</evidence>
<name>S8BBF7_DACHA</name>
<keyword evidence="3" id="KW-1185">Reference proteome</keyword>
<organism evidence="2 3">
    <name type="scientific">Dactylellina haptotyla (strain CBS 200.50)</name>
    <name type="common">Nematode-trapping fungus</name>
    <name type="synonym">Monacrosporium haptotylum</name>
    <dbReference type="NCBI Taxonomy" id="1284197"/>
    <lineage>
        <taxon>Eukaryota</taxon>
        <taxon>Fungi</taxon>
        <taxon>Dikarya</taxon>
        <taxon>Ascomycota</taxon>
        <taxon>Pezizomycotina</taxon>
        <taxon>Orbiliomycetes</taxon>
        <taxon>Orbiliales</taxon>
        <taxon>Orbiliaceae</taxon>
        <taxon>Dactylellina</taxon>
    </lineage>
</organism>
<dbReference type="EMBL" id="AQGS01000893">
    <property type="protein sequence ID" value="EPS36493.1"/>
    <property type="molecule type" value="Genomic_DNA"/>
</dbReference>
<dbReference type="Proteomes" id="UP000015100">
    <property type="component" value="Unassembled WGS sequence"/>
</dbReference>
<feature type="region of interest" description="Disordered" evidence="1">
    <location>
        <begin position="290"/>
        <end position="391"/>
    </location>
</feature>
<feature type="compositionally biased region" description="Basic and acidic residues" evidence="1">
    <location>
        <begin position="497"/>
        <end position="506"/>
    </location>
</feature>
<sequence length="506" mass="54854">MSYPLQQQHSQRPGGIFATNRNKSESAKPLTLPNLPTISTSLYDDPNNLSPAATTRASTRAQLLAGLRTAPKATATGIEPGNISHNFGDFHGDPSTVTGTNSMGFLLNKSERAFPHDSVRNGQYSGLPLNAARSICHQDTFPSLPFNHFGGLPTPPTSSQYPYTSELDYETKIYAELLSRNISLAQHQHQHHQQLVQQMRASQQLQQMQPIQIQSTMAQSLGTPPMSPAIYTPAISSHQLSHSPYAVYNQATQFNYFPQQTRNSQAPFPNTILSDQTSITTIASQLSITSPSTIESNARTQSSRSSPSPTKGLDSSTAKKTPSPPPISGPAFRRGHKKCISLSGCSNSNPALTDGGPKTSIPRFSNVPSTPINSTFGGRGDHPVRQPRGPPALEEIMAKPSAKLEGSKNFSSRQRRRALTKLVNAGIERRGTKTPTSSAVGMMSVSEHDVMKFSESELPNPHPKDEKRDGHSPTFKAEGRRTPRRAGLAAPQLAAHSAEKRRSAIF</sequence>
<comment type="caution">
    <text evidence="2">The sequence shown here is derived from an EMBL/GenBank/DDBJ whole genome shotgun (WGS) entry which is preliminary data.</text>
</comment>
<proteinExistence type="predicted"/>